<accession>A0A1F4V1D4</accession>
<evidence type="ECO:0000313" key="2">
    <source>
        <dbReference type="EMBL" id="OGC51001.1"/>
    </source>
</evidence>
<evidence type="ECO:0000259" key="1">
    <source>
        <dbReference type="SMART" id="SM00471"/>
    </source>
</evidence>
<dbReference type="SUPFAM" id="SSF109604">
    <property type="entry name" value="HD-domain/PDEase-like"/>
    <property type="match status" value="1"/>
</dbReference>
<evidence type="ECO:0000313" key="3">
    <source>
        <dbReference type="Proteomes" id="UP000177458"/>
    </source>
</evidence>
<dbReference type="Proteomes" id="UP000177458">
    <property type="component" value="Unassembled WGS sequence"/>
</dbReference>
<dbReference type="GO" id="GO:0008893">
    <property type="term" value="F:guanosine-3',5'-bis(diphosphate) 3'-diphosphatase activity"/>
    <property type="evidence" value="ECO:0007669"/>
    <property type="project" value="TreeGrafter"/>
</dbReference>
<organism evidence="2 3">
    <name type="scientific">candidate division WWE3 bacterium RIFCSPLOWO2_01_FULL_37_15</name>
    <dbReference type="NCBI Taxonomy" id="1802622"/>
    <lineage>
        <taxon>Bacteria</taxon>
        <taxon>Katanobacteria</taxon>
    </lineage>
</organism>
<dbReference type="PANTHER" id="PTHR46246:SF1">
    <property type="entry name" value="GUANOSINE-3',5'-BIS(DIPHOSPHATE) 3'-PYROPHOSPHOHYDROLASE MESH1"/>
    <property type="match status" value="1"/>
</dbReference>
<gene>
    <name evidence="2" type="ORF">A3A69_01075</name>
</gene>
<dbReference type="SMART" id="SM00471">
    <property type="entry name" value="HDc"/>
    <property type="match status" value="1"/>
</dbReference>
<reference evidence="2 3" key="1">
    <citation type="journal article" date="2016" name="Nat. Commun.">
        <title>Thousands of microbial genomes shed light on interconnected biogeochemical processes in an aquifer system.</title>
        <authorList>
            <person name="Anantharaman K."/>
            <person name="Brown C.T."/>
            <person name="Hug L.A."/>
            <person name="Sharon I."/>
            <person name="Castelle C.J."/>
            <person name="Probst A.J."/>
            <person name="Thomas B.C."/>
            <person name="Singh A."/>
            <person name="Wilkins M.J."/>
            <person name="Karaoz U."/>
            <person name="Brodie E.L."/>
            <person name="Williams K.H."/>
            <person name="Hubbard S.S."/>
            <person name="Banfield J.F."/>
        </authorList>
    </citation>
    <scope>NUCLEOTIDE SEQUENCE [LARGE SCALE GENOMIC DNA]</scope>
</reference>
<name>A0A1F4V1D4_UNCKA</name>
<dbReference type="InterPro" id="IPR003607">
    <property type="entry name" value="HD/PDEase_dom"/>
</dbReference>
<feature type="domain" description="HD/PDEase" evidence="1">
    <location>
        <begin position="29"/>
        <end position="140"/>
    </location>
</feature>
<dbReference type="PANTHER" id="PTHR46246">
    <property type="entry name" value="GUANOSINE-3',5'-BIS(DIPHOSPHATE) 3'-PYROPHOSPHOHYDROLASE MESH1"/>
    <property type="match status" value="1"/>
</dbReference>
<dbReference type="Gene3D" id="1.10.3210.10">
    <property type="entry name" value="Hypothetical protein af1432"/>
    <property type="match status" value="1"/>
</dbReference>
<protein>
    <recommendedName>
        <fullName evidence="1">HD/PDEase domain-containing protein</fullName>
    </recommendedName>
</protein>
<dbReference type="InterPro" id="IPR052194">
    <property type="entry name" value="MESH1"/>
</dbReference>
<dbReference type="AlphaFoldDB" id="A0A1F4V1D4"/>
<sequence length="193" mass="22270">MIFSEKIQKAIDLAIKIHQIDEAQVRKGTTIPVITHLLITGLILARAGADEDLITAGILHDIIEDSTKAKITGKYLEKEFGKKVTKIVGNLTEKSKAKYSWDQRKQMILNNVRKWDRDSIFVKSADILHNIRDNAVESKRVGKDIFAKHFNAPYEKQVIKKRLMIEALEKMWPQNPLMPEIKMYLKMFEKLGR</sequence>
<comment type="caution">
    <text evidence="2">The sequence shown here is derived from an EMBL/GenBank/DDBJ whole genome shotgun (WGS) entry which is preliminary data.</text>
</comment>
<dbReference type="Pfam" id="PF13328">
    <property type="entry name" value="HD_4"/>
    <property type="match status" value="1"/>
</dbReference>
<proteinExistence type="predicted"/>
<dbReference type="EMBL" id="MEVF01000003">
    <property type="protein sequence ID" value="OGC51001.1"/>
    <property type="molecule type" value="Genomic_DNA"/>
</dbReference>